<dbReference type="Proteomes" id="UP001499924">
    <property type="component" value="Unassembled WGS sequence"/>
</dbReference>
<proteinExistence type="predicted"/>
<protein>
    <recommendedName>
        <fullName evidence="3">Alpha/beta hydrolase family protein</fullName>
    </recommendedName>
</protein>
<dbReference type="InterPro" id="IPR010297">
    <property type="entry name" value="DUF900_hydrolase"/>
</dbReference>
<dbReference type="Gene3D" id="3.40.50.1820">
    <property type="entry name" value="alpha/beta hydrolase"/>
    <property type="match status" value="1"/>
</dbReference>
<dbReference type="SUPFAM" id="SSF53474">
    <property type="entry name" value="alpha/beta-Hydrolases"/>
    <property type="match status" value="1"/>
</dbReference>
<dbReference type="Pfam" id="PF05990">
    <property type="entry name" value="DUF900"/>
    <property type="match status" value="1"/>
</dbReference>
<organism evidence="1 2">
    <name type="scientific">Blastococcus jejuensis</name>
    <dbReference type="NCBI Taxonomy" id="351224"/>
    <lineage>
        <taxon>Bacteria</taxon>
        <taxon>Bacillati</taxon>
        <taxon>Actinomycetota</taxon>
        <taxon>Actinomycetes</taxon>
        <taxon>Geodermatophilales</taxon>
        <taxon>Geodermatophilaceae</taxon>
        <taxon>Blastococcus</taxon>
    </lineage>
</organism>
<dbReference type="EMBL" id="BAAAVV010000004">
    <property type="protein sequence ID" value="GAA3167572.1"/>
    <property type="molecule type" value="Genomic_DNA"/>
</dbReference>
<name>A0ABP6P6A3_9ACTN</name>
<evidence type="ECO:0000313" key="2">
    <source>
        <dbReference type="Proteomes" id="UP001499924"/>
    </source>
</evidence>
<keyword evidence="2" id="KW-1185">Reference proteome</keyword>
<evidence type="ECO:0000313" key="1">
    <source>
        <dbReference type="EMBL" id="GAA3167572.1"/>
    </source>
</evidence>
<reference evidence="2" key="1">
    <citation type="journal article" date="2019" name="Int. J. Syst. Evol. Microbiol.">
        <title>The Global Catalogue of Microorganisms (GCM) 10K type strain sequencing project: providing services to taxonomists for standard genome sequencing and annotation.</title>
        <authorList>
            <consortium name="The Broad Institute Genomics Platform"/>
            <consortium name="The Broad Institute Genome Sequencing Center for Infectious Disease"/>
            <person name="Wu L."/>
            <person name="Ma J."/>
        </authorList>
    </citation>
    <scope>NUCLEOTIDE SEQUENCE [LARGE SCALE GENOMIC DNA]</scope>
    <source>
        <strain evidence="2">JCM 15614</strain>
    </source>
</reference>
<sequence length="299" mass="32361">MTLPALSVRSELGDTPMADVVRVARGLDDALHAPRLIILIHGYQNSETAAHESFSTFAERLATVGWPTALARFGTLWEFHWPGNHPNRIVSLATYSVRVPEAIRAGEKLAEFLGDLSAEQEVCLVAHSLGCRVALETVHKIGLMGAGYRGPQVSQVFLMAAAVPVPLCESGQRLDRAAPGDVHHVYHSNRDSALTRAKFGIGQSGYGGELERGPAVGLEGAPEPRWASSVPTGIDHGGYWSSYLVAEDIARRLGVVTERSLPEHTVPVWDLEDLWVSLDAEEGMAEREITSRDATESVA</sequence>
<gene>
    <name evidence="1" type="ORF">GCM10010531_20420</name>
</gene>
<dbReference type="InterPro" id="IPR029058">
    <property type="entry name" value="AB_hydrolase_fold"/>
</dbReference>
<comment type="caution">
    <text evidence="1">The sequence shown here is derived from an EMBL/GenBank/DDBJ whole genome shotgun (WGS) entry which is preliminary data.</text>
</comment>
<accession>A0ABP6P6A3</accession>
<evidence type="ECO:0008006" key="3">
    <source>
        <dbReference type="Google" id="ProtNLM"/>
    </source>
</evidence>
<dbReference type="RefSeq" id="WP_344688737.1">
    <property type="nucleotide sequence ID" value="NZ_BAAAVV010000004.1"/>
</dbReference>